<dbReference type="GO" id="GO:0005634">
    <property type="term" value="C:nucleus"/>
    <property type="evidence" value="ECO:0007669"/>
    <property type="project" value="TreeGrafter"/>
</dbReference>
<reference evidence="7" key="2">
    <citation type="submission" date="2025-05" db="UniProtKB">
        <authorList>
            <consortium name="RefSeq"/>
        </authorList>
    </citation>
    <scope>IDENTIFICATION</scope>
    <source>
        <tissue evidence="7">Adult</tissue>
    </source>
</reference>
<evidence type="ECO:0000256" key="1">
    <source>
        <dbReference type="ARBA" id="ARBA00023016"/>
    </source>
</evidence>
<dbReference type="EMBL" id="GAKP01005979">
    <property type="protein sequence ID" value="JAC52973.1"/>
    <property type="molecule type" value="Transcribed_RNA"/>
</dbReference>
<dbReference type="InterPro" id="IPR001436">
    <property type="entry name" value="Alpha-crystallin/sHSP_animal"/>
</dbReference>
<dbReference type="Proteomes" id="UP001652620">
    <property type="component" value="Chromosome 5"/>
</dbReference>
<dbReference type="AlphaFoldDB" id="A0A034WGS6"/>
<dbReference type="CDD" id="cd06526">
    <property type="entry name" value="metazoan_ACD"/>
    <property type="match status" value="1"/>
</dbReference>
<evidence type="ECO:0000256" key="3">
    <source>
        <dbReference type="RuleBase" id="RU003616"/>
    </source>
</evidence>
<evidence type="ECO:0000313" key="5">
    <source>
        <dbReference type="EMBL" id="JAC52973.1"/>
    </source>
</evidence>
<dbReference type="EMBL" id="GAKP01005980">
    <property type="protein sequence ID" value="JAC52972.1"/>
    <property type="molecule type" value="Transcribed_RNA"/>
</dbReference>
<evidence type="ECO:0000259" key="4">
    <source>
        <dbReference type="PROSITE" id="PS01031"/>
    </source>
</evidence>
<dbReference type="PANTHER" id="PTHR45640">
    <property type="entry name" value="HEAT SHOCK PROTEIN HSP-12.2-RELATED"/>
    <property type="match status" value="1"/>
</dbReference>
<proteinExistence type="inferred from homology"/>
<dbReference type="GO" id="GO:0051082">
    <property type="term" value="F:unfolded protein binding"/>
    <property type="evidence" value="ECO:0007669"/>
    <property type="project" value="TreeGrafter"/>
</dbReference>
<evidence type="ECO:0000313" key="7">
    <source>
        <dbReference type="RefSeq" id="XP_049312832.1"/>
    </source>
</evidence>
<gene>
    <name evidence="5" type="primary">HSP27</name>
    <name evidence="7" type="synonym">LOC125778585</name>
</gene>
<dbReference type="OMA" id="IIVQGNH"/>
<accession>A0A034WGS6</accession>
<dbReference type="RefSeq" id="XP_049312832.1">
    <property type="nucleotide sequence ID" value="XM_049456875.1"/>
</dbReference>
<sequence>MTLVPTTYGSYARELDRPSYYPPYDFHLYPYLWDDARLWWPSTERLLRPLDDLVTRRVRNQLIQSSMLDWRYPMRWENYYAGERVHVDEKGFQVDIDVRQFKPHEIVVKTNDDYVIVQGNHEKRNDGNGLVERHFIRKYLLPRGFNANDVISNLSSDGILTIKAPPPPPTKYYTPNERLVRVHETGKLALPWK</sequence>
<dbReference type="Pfam" id="PF00011">
    <property type="entry name" value="HSP20"/>
    <property type="match status" value="1"/>
</dbReference>
<dbReference type="OrthoDB" id="1431247at2759"/>
<dbReference type="InterPro" id="IPR008978">
    <property type="entry name" value="HSP20-like_chaperone"/>
</dbReference>
<comment type="similarity">
    <text evidence="2 3">Belongs to the small heat shock protein (HSP20) family.</text>
</comment>
<organism evidence="5">
    <name type="scientific">Bactrocera dorsalis</name>
    <name type="common">Oriental fruit fly</name>
    <name type="synonym">Dacus dorsalis</name>
    <dbReference type="NCBI Taxonomy" id="27457"/>
    <lineage>
        <taxon>Eukaryota</taxon>
        <taxon>Metazoa</taxon>
        <taxon>Ecdysozoa</taxon>
        <taxon>Arthropoda</taxon>
        <taxon>Hexapoda</taxon>
        <taxon>Insecta</taxon>
        <taxon>Pterygota</taxon>
        <taxon>Neoptera</taxon>
        <taxon>Endopterygota</taxon>
        <taxon>Diptera</taxon>
        <taxon>Brachycera</taxon>
        <taxon>Muscomorpha</taxon>
        <taxon>Tephritoidea</taxon>
        <taxon>Tephritidae</taxon>
        <taxon>Bactrocera</taxon>
        <taxon>Bactrocera</taxon>
    </lineage>
</organism>
<reference evidence="5" key="1">
    <citation type="journal article" date="2014" name="BMC Genomics">
        <title>Characterizing the developmental transcriptome of the oriental fruit fly, Bactrocera dorsalis (Diptera: Tephritidae) through comparative genomic analysis with Drosophila melanogaster utilizing modENCODE datasets.</title>
        <authorList>
            <person name="Geib S.M."/>
            <person name="Calla B."/>
            <person name="Hall B."/>
            <person name="Hou S."/>
            <person name="Manoukis N.C."/>
        </authorList>
    </citation>
    <scope>NUCLEOTIDE SEQUENCE</scope>
    <source>
        <strain evidence="5">Punador</strain>
    </source>
</reference>
<keyword evidence="1 5" id="KW-0346">Stress response</keyword>
<dbReference type="InterPro" id="IPR002068">
    <property type="entry name" value="A-crystallin/Hsp20_dom"/>
</dbReference>
<name>A0A034WGS6_BACDO</name>
<dbReference type="SMR" id="A0A034WGS6"/>
<evidence type="ECO:0000256" key="2">
    <source>
        <dbReference type="PROSITE-ProRule" id="PRU00285"/>
    </source>
</evidence>
<dbReference type="PROSITE" id="PS01031">
    <property type="entry name" value="SHSP"/>
    <property type="match status" value="1"/>
</dbReference>
<dbReference type="Gene3D" id="2.60.40.790">
    <property type="match status" value="1"/>
</dbReference>
<dbReference type="PANTHER" id="PTHR45640:SF13">
    <property type="entry name" value="HEAT SHOCK PROTEIN 22-RELATED"/>
    <property type="match status" value="1"/>
</dbReference>
<evidence type="ECO:0000313" key="6">
    <source>
        <dbReference type="Proteomes" id="UP001652620"/>
    </source>
</evidence>
<dbReference type="GO" id="GO:0042026">
    <property type="term" value="P:protein refolding"/>
    <property type="evidence" value="ECO:0007669"/>
    <property type="project" value="TreeGrafter"/>
</dbReference>
<dbReference type="GO" id="GO:0005737">
    <property type="term" value="C:cytoplasm"/>
    <property type="evidence" value="ECO:0007669"/>
    <property type="project" value="TreeGrafter"/>
</dbReference>
<keyword evidence="6" id="KW-1185">Reference proteome</keyword>
<protein>
    <submittedName>
        <fullName evidence="5 7">Heat shock protein 27</fullName>
    </submittedName>
</protein>
<dbReference type="GO" id="GO:0009408">
    <property type="term" value="P:response to heat"/>
    <property type="evidence" value="ECO:0007669"/>
    <property type="project" value="TreeGrafter"/>
</dbReference>
<dbReference type="SUPFAM" id="SSF49764">
    <property type="entry name" value="HSP20-like chaperones"/>
    <property type="match status" value="1"/>
</dbReference>
<feature type="domain" description="SHSP" evidence="4">
    <location>
        <begin position="74"/>
        <end position="183"/>
    </location>
</feature>